<organism evidence="14 15">
    <name type="scientific">Maudiozyma exigua</name>
    <name type="common">Yeast</name>
    <name type="synonym">Kazachstania exigua</name>
    <dbReference type="NCBI Taxonomy" id="34358"/>
    <lineage>
        <taxon>Eukaryota</taxon>
        <taxon>Fungi</taxon>
        <taxon>Dikarya</taxon>
        <taxon>Ascomycota</taxon>
        <taxon>Saccharomycotina</taxon>
        <taxon>Saccharomycetes</taxon>
        <taxon>Saccharomycetales</taxon>
        <taxon>Saccharomycetaceae</taxon>
        <taxon>Maudiozyma</taxon>
    </lineage>
</organism>
<dbReference type="GO" id="GO:0000287">
    <property type="term" value="F:magnesium ion binding"/>
    <property type="evidence" value="ECO:0007669"/>
    <property type="project" value="InterPro"/>
</dbReference>
<keyword evidence="15" id="KW-1185">Reference proteome</keyword>
<dbReference type="InterPro" id="IPR045025">
    <property type="entry name" value="HACL1-like"/>
</dbReference>
<dbReference type="InterPro" id="IPR029061">
    <property type="entry name" value="THDP-binding"/>
</dbReference>
<evidence type="ECO:0000256" key="5">
    <source>
        <dbReference type="ARBA" id="ARBA00023052"/>
    </source>
</evidence>
<keyword evidence="6" id="KW-0456">Lyase</keyword>
<dbReference type="OrthoDB" id="10006023at2759"/>
<evidence type="ECO:0000256" key="8">
    <source>
        <dbReference type="ARBA" id="ARBA00044454"/>
    </source>
</evidence>
<dbReference type="InterPro" id="IPR000399">
    <property type="entry name" value="TPP-bd_CS"/>
</dbReference>
<dbReference type="GO" id="GO:0106359">
    <property type="term" value="F:2-hydroxyacyl-CoA lyase activity"/>
    <property type="evidence" value="ECO:0007669"/>
    <property type="project" value="UniProtKB-EC"/>
</dbReference>
<dbReference type="EC" id="4.1.2.63" evidence="9"/>
<keyword evidence="4" id="KW-0460">Magnesium</keyword>
<comment type="catalytic activity">
    <reaction evidence="7">
        <text>a 2-hydroxy-3-methyl fatty acyl-CoA = a 2-methyl-branched fatty aldehyde + formyl-CoA</text>
        <dbReference type="Rhea" id="RHEA:25375"/>
        <dbReference type="ChEBI" id="CHEBI:49188"/>
        <dbReference type="ChEBI" id="CHEBI:57376"/>
        <dbReference type="ChEBI" id="CHEBI:58783"/>
        <dbReference type="EC" id="4.1.2.63"/>
    </reaction>
    <physiologicalReaction direction="left-to-right" evidence="7">
        <dbReference type="Rhea" id="RHEA:25376"/>
    </physiologicalReaction>
</comment>
<dbReference type="PROSITE" id="PS00187">
    <property type="entry name" value="TPP_ENZYMES"/>
    <property type="match status" value="1"/>
</dbReference>
<comment type="cofactor">
    <cofactor evidence="1">
        <name>thiamine diphosphate</name>
        <dbReference type="ChEBI" id="CHEBI:58937"/>
    </cofactor>
</comment>
<dbReference type="InterPro" id="IPR029035">
    <property type="entry name" value="DHS-like_NAD/FAD-binding_dom"/>
</dbReference>
<feature type="domain" description="Thiamine pyrophosphate enzyme central" evidence="11">
    <location>
        <begin position="208"/>
        <end position="331"/>
    </location>
</feature>
<reference evidence="14 15" key="1">
    <citation type="submission" date="2020-11" db="EMBL/GenBank/DDBJ databases">
        <title>Kefir isolates.</title>
        <authorList>
            <person name="Marcisauskas S."/>
            <person name="Kim Y."/>
            <person name="Blasche S."/>
        </authorList>
    </citation>
    <scope>NUCLEOTIDE SEQUENCE [LARGE SCALE GENOMIC DNA]</scope>
    <source>
        <strain evidence="14 15">OG2</strain>
    </source>
</reference>
<evidence type="ECO:0000256" key="6">
    <source>
        <dbReference type="ARBA" id="ARBA00023239"/>
    </source>
</evidence>
<dbReference type="EMBL" id="PUHR01000217">
    <property type="protein sequence ID" value="KAG0658245.1"/>
    <property type="molecule type" value="Genomic_DNA"/>
</dbReference>
<accession>A0A9P6VZS7</accession>
<evidence type="ECO:0000256" key="9">
    <source>
        <dbReference type="ARBA" id="ARBA00044518"/>
    </source>
</evidence>
<evidence type="ECO:0000259" key="12">
    <source>
        <dbReference type="Pfam" id="PF02775"/>
    </source>
</evidence>
<dbReference type="Gene3D" id="3.40.50.970">
    <property type="match status" value="2"/>
</dbReference>
<dbReference type="Proteomes" id="UP000750334">
    <property type="component" value="Unassembled WGS sequence"/>
</dbReference>
<evidence type="ECO:0000256" key="4">
    <source>
        <dbReference type="ARBA" id="ARBA00022842"/>
    </source>
</evidence>
<dbReference type="SUPFAM" id="SSF52518">
    <property type="entry name" value="Thiamin diphosphate-binding fold (THDP-binding)"/>
    <property type="match status" value="2"/>
</dbReference>
<dbReference type="AlphaFoldDB" id="A0A9P6VZS7"/>
<evidence type="ECO:0000313" key="14">
    <source>
        <dbReference type="EMBL" id="KAG0658245.1"/>
    </source>
</evidence>
<comment type="caution">
    <text evidence="14">The sequence shown here is derived from an EMBL/GenBank/DDBJ whole genome shotgun (WGS) entry which is preliminary data.</text>
</comment>
<protein>
    <recommendedName>
        <fullName evidence="9">2-hydroxyacyl-CoA lyase</fullName>
        <ecNumber evidence="9">4.1.2.63</ecNumber>
    </recommendedName>
</protein>
<dbReference type="InterPro" id="IPR011766">
    <property type="entry name" value="TPP_enzyme_TPP-bd"/>
</dbReference>
<dbReference type="GO" id="GO:0030976">
    <property type="term" value="F:thiamine pyrophosphate binding"/>
    <property type="evidence" value="ECO:0007669"/>
    <property type="project" value="InterPro"/>
</dbReference>
<evidence type="ECO:0000259" key="11">
    <source>
        <dbReference type="Pfam" id="PF00205"/>
    </source>
</evidence>
<dbReference type="InterPro" id="IPR012001">
    <property type="entry name" value="Thiamin_PyroP_enz_TPP-bd_dom"/>
</dbReference>
<dbReference type="Gene3D" id="3.40.50.1220">
    <property type="entry name" value="TPP-binding domain"/>
    <property type="match status" value="1"/>
</dbReference>
<evidence type="ECO:0000256" key="7">
    <source>
        <dbReference type="ARBA" id="ARBA00044451"/>
    </source>
</evidence>
<gene>
    <name evidence="14" type="ORF">C6P45_002226</name>
</gene>
<dbReference type="SUPFAM" id="SSF52467">
    <property type="entry name" value="DHS-like NAD/FAD-binding domain"/>
    <property type="match status" value="1"/>
</dbReference>
<dbReference type="Pfam" id="PF02776">
    <property type="entry name" value="TPP_enzyme_N"/>
    <property type="match status" value="1"/>
</dbReference>
<feature type="domain" description="Thiamine pyrophosphate enzyme N-terminal TPP-binding" evidence="13">
    <location>
        <begin position="10"/>
        <end position="124"/>
    </location>
</feature>
<dbReference type="Pfam" id="PF00205">
    <property type="entry name" value="TPP_enzyme_M"/>
    <property type="match status" value="1"/>
</dbReference>
<keyword evidence="3" id="KW-0479">Metal-binding</keyword>
<evidence type="ECO:0000259" key="13">
    <source>
        <dbReference type="Pfam" id="PF02776"/>
    </source>
</evidence>
<proteinExistence type="inferred from homology"/>
<evidence type="ECO:0000256" key="2">
    <source>
        <dbReference type="ARBA" id="ARBA00007812"/>
    </source>
</evidence>
<comment type="similarity">
    <text evidence="2 10">Belongs to the TPP enzyme family.</text>
</comment>
<dbReference type="CDD" id="cd07035">
    <property type="entry name" value="TPP_PYR_POX_like"/>
    <property type="match status" value="1"/>
</dbReference>
<sequence>MSSTEKIPYARRFAKLLKAYDIDTIFGLVGIPIVTFANDLIDEGINFIACRNEQAASYAASAYGYLHNKPAVLLVVGGPGLIHALAGVYNSINNKWPLVVIAGSNDNGEHQYQGTFQEMDQMSLMGEYVKFKGKLNPTNMDFVTFNAFNHAIQAPQGVSYIDFPGDLIESGIMVDARVPENIQLPRQIKSCADPTIVKTVANIITDNVINNHKKILVVIGKGVSHFSEPIRQFIDKFNLPFLPTPMAKGIIPDDHPMNVSSARSMALKESDIVLVFGARLNWILHFGQAPKWKPDTIFIQCDNDVSTLGVNNERNVHLSLLGDIKLIIEQLITAIQTTSDEFKHPDLPLEMKTRIRQNESKLSKQEHTYNEKKELNYHTVYRTLRDTRDDLRTILVMEGANTMDKARVSFPTSFPLRRLDCGTNATMGVGLGYAIASRLSFPQMDTVLIQGDSAFGFSGMEIETLVRVKLGCVIVVMNNSGIYHGNNPHSSTKLSEQCRYDIVAKGLGAQGHLVTTLEDLKVKFEEGIVQSRANNVVTLLNVIIEHGKGAQVSFAWQNKAPSKL</sequence>
<dbReference type="PANTHER" id="PTHR43710:SF2">
    <property type="entry name" value="2-HYDROXYACYL-COA LYASE 1"/>
    <property type="match status" value="1"/>
</dbReference>
<evidence type="ECO:0000256" key="1">
    <source>
        <dbReference type="ARBA" id="ARBA00001964"/>
    </source>
</evidence>
<dbReference type="CDD" id="cd02004">
    <property type="entry name" value="TPP_BZL_OCoD_HPCL"/>
    <property type="match status" value="1"/>
</dbReference>
<evidence type="ECO:0000256" key="10">
    <source>
        <dbReference type="RuleBase" id="RU362132"/>
    </source>
</evidence>
<dbReference type="GO" id="GO:0005777">
    <property type="term" value="C:peroxisome"/>
    <property type="evidence" value="ECO:0007669"/>
    <property type="project" value="TreeGrafter"/>
</dbReference>
<comment type="catalytic activity">
    <reaction evidence="8">
        <text>an (R)-2-hydroxy-long-chain-fatty acyl-CoA = a long-chain fatty aldehyde + formyl-CoA</text>
        <dbReference type="Rhea" id="RHEA:67444"/>
        <dbReference type="ChEBI" id="CHEBI:17176"/>
        <dbReference type="ChEBI" id="CHEBI:57376"/>
        <dbReference type="ChEBI" id="CHEBI:170012"/>
        <dbReference type="EC" id="4.1.2.63"/>
    </reaction>
    <physiologicalReaction direction="left-to-right" evidence="8">
        <dbReference type="Rhea" id="RHEA:67445"/>
    </physiologicalReaction>
</comment>
<dbReference type="PANTHER" id="PTHR43710">
    <property type="entry name" value="2-HYDROXYACYL-COA LYASE"/>
    <property type="match status" value="1"/>
</dbReference>
<name>A0A9P6VZS7_MAUEX</name>
<dbReference type="InterPro" id="IPR012000">
    <property type="entry name" value="Thiamin_PyroP_enz_cen_dom"/>
</dbReference>
<feature type="domain" description="Thiamine pyrophosphate enzyme TPP-binding" evidence="12">
    <location>
        <begin position="399"/>
        <end position="537"/>
    </location>
</feature>
<dbReference type="Pfam" id="PF02775">
    <property type="entry name" value="TPP_enzyme_C"/>
    <property type="match status" value="1"/>
</dbReference>
<evidence type="ECO:0000313" key="15">
    <source>
        <dbReference type="Proteomes" id="UP000750334"/>
    </source>
</evidence>
<evidence type="ECO:0000256" key="3">
    <source>
        <dbReference type="ARBA" id="ARBA00022723"/>
    </source>
</evidence>
<dbReference type="GO" id="GO:0001561">
    <property type="term" value="P:fatty acid alpha-oxidation"/>
    <property type="evidence" value="ECO:0007669"/>
    <property type="project" value="TreeGrafter"/>
</dbReference>
<keyword evidence="5 10" id="KW-0786">Thiamine pyrophosphate</keyword>